<keyword evidence="2" id="KW-1185">Reference proteome</keyword>
<accession>A0AAP5IEN7</accession>
<evidence type="ECO:0000313" key="2">
    <source>
        <dbReference type="Proteomes" id="UP000667802"/>
    </source>
</evidence>
<proteinExistence type="predicted"/>
<gene>
    <name evidence="1" type="ORF">G7B40_023660</name>
</gene>
<dbReference type="AlphaFoldDB" id="A0AAP5IEN7"/>
<dbReference type="EMBL" id="JAALHA020000013">
    <property type="protein sequence ID" value="MDR9897540.1"/>
    <property type="molecule type" value="Genomic_DNA"/>
</dbReference>
<evidence type="ECO:0000313" key="1">
    <source>
        <dbReference type="EMBL" id="MDR9897540.1"/>
    </source>
</evidence>
<comment type="caution">
    <text evidence="1">The sequence shown here is derived from an EMBL/GenBank/DDBJ whole genome shotgun (WGS) entry which is preliminary data.</text>
</comment>
<organism evidence="1 2">
    <name type="scientific">Aetokthonos hydrillicola Thurmond2011</name>
    <dbReference type="NCBI Taxonomy" id="2712845"/>
    <lineage>
        <taxon>Bacteria</taxon>
        <taxon>Bacillati</taxon>
        <taxon>Cyanobacteriota</taxon>
        <taxon>Cyanophyceae</taxon>
        <taxon>Nostocales</taxon>
        <taxon>Hapalosiphonaceae</taxon>
        <taxon>Aetokthonos</taxon>
    </lineage>
</organism>
<reference evidence="2" key="1">
    <citation type="journal article" date="2021" name="Science">
        <title>Hunting the eagle killer: A cyanobacterial neurotoxin causes vacuolar myelinopathy.</title>
        <authorList>
            <person name="Breinlinger S."/>
            <person name="Phillips T.J."/>
            <person name="Haram B.N."/>
            <person name="Mares J."/>
            <person name="Martinez Yerena J.A."/>
            <person name="Hrouzek P."/>
            <person name="Sobotka R."/>
            <person name="Henderson W.M."/>
            <person name="Schmieder P."/>
            <person name="Williams S.M."/>
            <person name="Lauderdale J.D."/>
            <person name="Wilde H.D."/>
            <person name="Gerrin W."/>
            <person name="Kust A."/>
            <person name="Washington J.W."/>
            <person name="Wagner C."/>
            <person name="Geier B."/>
            <person name="Liebeke M."/>
            <person name="Enke H."/>
            <person name="Niedermeyer T.H.J."/>
            <person name="Wilde S.B."/>
        </authorList>
    </citation>
    <scope>NUCLEOTIDE SEQUENCE [LARGE SCALE GENOMIC DNA]</scope>
    <source>
        <strain evidence="2">Thurmond2011</strain>
    </source>
</reference>
<name>A0AAP5IEN7_9CYAN</name>
<sequence>MLLKKVLIPFIAGISFVGVIGCTGQQYTVTPKESVSRDSSQVADATVPPAIFPF</sequence>
<dbReference type="PROSITE" id="PS51257">
    <property type="entry name" value="PROKAR_LIPOPROTEIN"/>
    <property type="match status" value="1"/>
</dbReference>
<evidence type="ECO:0008006" key="3">
    <source>
        <dbReference type="Google" id="ProtNLM"/>
    </source>
</evidence>
<protein>
    <recommendedName>
        <fullName evidence="3">Lipoprotein</fullName>
    </recommendedName>
</protein>
<dbReference type="Proteomes" id="UP000667802">
    <property type="component" value="Unassembled WGS sequence"/>
</dbReference>
<dbReference type="RefSeq" id="WP_208338432.1">
    <property type="nucleotide sequence ID" value="NZ_CAWQFN010000089.1"/>
</dbReference>